<evidence type="ECO:0000313" key="2">
    <source>
        <dbReference type="Proteomes" id="UP000003289"/>
    </source>
</evidence>
<sequence>MKKYVIQWKDPEGFSHFLDGNLYGANGGVIFHDSMENAVENMNTAKEAIAEYLKGKVVLKKRLFGPPSIIRYDKPSEYLANTHKRMCDTMHIVDINVMPKQMR</sequence>
<proteinExistence type="predicted"/>
<dbReference type="GeneID" id="14016890"/>
<dbReference type="EMBL" id="JN377894">
    <property type="protein sequence ID" value="AFQ97105.1"/>
    <property type="molecule type" value="Genomic_DNA"/>
</dbReference>
<reference evidence="1 2" key="1">
    <citation type="submission" date="2011-07" db="EMBL/GenBank/DDBJ databases">
        <title>Aeromonas salmonicida phage Aes508 complete genome.</title>
        <authorList>
            <person name="Petrov V.M."/>
            <person name="Ratnayaka S."/>
            <person name="Karam J.D."/>
        </authorList>
    </citation>
    <scope>NUCLEOTIDE SEQUENCE [LARGE SCALE GENOMIC DNA]</scope>
</reference>
<protein>
    <submittedName>
        <fullName evidence="1">Putative phage protein</fullName>
    </submittedName>
</protein>
<dbReference type="Proteomes" id="UP000003289">
    <property type="component" value="Segment"/>
</dbReference>
<evidence type="ECO:0000313" key="1">
    <source>
        <dbReference type="EMBL" id="AFQ97105.1"/>
    </source>
</evidence>
<accession>J7KCV9</accession>
<dbReference type="Pfam" id="PF25693">
    <property type="entry name" value="Phage_Y01A"/>
    <property type="match status" value="1"/>
</dbReference>
<dbReference type="InterPro" id="IPR058010">
    <property type="entry name" value="Y01A"/>
</dbReference>
<dbReference type="RefSeq" id="YP_007010712.1">
    <property type="nucleotide sequence ID" value="NC_019543.1"/>
</dbReference>
<name>J7KCV9_9CAUD</name>
<keyword evidence="2" id="KW-1185">Reference proteome</keyword>
<gene>
    <name evidence="1" type="ORF">Aes508_023</name>
</gene>
<organism evidence="1 2">
    <name type="scientific">Aeromonas phage Aes508</name>
    <dbReference type="NCBI Taxonomy" id="1198013"/>
    <lineage>
        <taxon>Viruses</taxon>
        <taxon>Duplodnaviria</taxon>
        <taxon>Heunggongvirae</taxon>
        <taxon>Uroviricota</taxon>
        <taxon>Caudoviricetes</taxon>
        <taxon>Pantevenvirales</taxon>
        <taxon>Straboviridae</taxon>
        <taxon>Tulanevirus</taxon>
        <taxon>Tulanevirus aes508</taxon>
    </lineage>
</organism>
<dbReference type="KEGG" id="vg:14016890"/>